<sequence length="36" mass="3728">MMSHEPSPTLVRDTVYAAVMLDLNGIPGVAALMGGL</sequence>
<reference evidence="1 2" key="1">
    <citation type="submission" date="2016-11" db="EMBL/GenBank/DDBJ databases">
        <authorList>
            <person name="Jaros S."/>
            <person name="Januszkiewicz K."/>
            <person name="Wedrychowicz H."/>
        </authorList>
    </citation>
    <scope>NUCLEOTIDE SEQUENCE [LARGE SCALE GENOMIC DNA]</scope>
    <source>
        <strain evidence="1 2">DSM 18231</strain>
    </source>
</reference>
<dbReference type="Proteomes" id="UP000184000">
    <property type="component" value="Unassembled WGS sequence"/>
</dbReference>
<evidence type="ECO:0000313" key="2">
    <source>
        <dbReference type="Proteomes" id="UP000184000"/>
    </source>
</evidence>
<gene>
    <name evidence="1" type="ORF">SAMN02744645_3579</name>
</gene>
<proteinExistence type="predicted"/>
<accession>A0A1M5SMV0</accession>
<dbReference type="EMBL" id="FQXA01000006">
    <property type="protein sequence ID" value="SHH39891.1"/>
    <property type="molecule type" value="Genomic_DNA"/>
</dbReference>
<organism evidence="1 2">
    <name type="scientific">Stutzerimonas xanthomarina DSM 18231</name>
    <dbReference type="NCBI Taxonomy" id="1403346"/>
    <lineage>
        <taxon>Bacteria</taxon>
        <taxon>Pseudomonadati</taxon>
        <taxon>Pseudomonadota</taxon>
        <taxon>Gammaproteobacteria</taxon>
        <taxon>Pseudomonadales</taxon>
        <taxon>Pseudomonadaceae</taxon>
        <taxon>Stutzerimonas</taxon>
    </lineage>
</organism>
<name>A0A1M5SMV0_9GAMM</name>
<dbReference type="AlphaFoldDB" id="A0A1M5SMV0"/>
<protein>
    <submittedName>
        <fullName evidence="1">Uncharacterized protein</fullName>
    </submittedName>
</protein>
<evidence type="ECO:0000313" key="1">
    <source>
        <dbReference type="EMBL" id="SHH39891.1"/>
    </source>
</evidence>